<name>A0ABS4QRT7_9NOCA</name>
<dbReference type="Proteomes" id="UP001519325">
    <property type="component" value="Unassembled WGS sequence"/>
</dbReference>
<protein>
    <submittedName>
        <fullName evidence="2">Uncharacterized protein</fullName>
    </submittedName>
</protein>
<keyword evidence="3" id="KW-1185">Reference proteome</keyword>
<accession>A0ABS4QRT7</accession>
<organism evidence="2 3">
    <name type="scientific">Nocardia goodfellowii</name>
    <dbReference type="NCBI Taxonomy" id="882446"/>
    <lineage>
        <taxon>Bacteria</taxon>
        <taxon>Bacillati</taxon>
        <taxon>Actinomycetota</taxon>
        <taxon>Actinomycetes</taxon>
        <taxon>Mycobacteriales</taxon>
        <taxon>Nocardiaceae</taxon>
        <taxon>Nocardia</taxon>
    </lineage>
</organism>
<evidence type="ECO:0000313" key="2">
    <source>
        <dbReference type="EMBL" id="MBP2194415.1"/>
    </source>
</evidence>
<dbReference type="RefSeq" id="WP_209897545.1">
    <property type="nucleotide sequence ID" value="NZ_JAGGMR010000001.1"/>
</dbReference>
<sequence>MIDNTYSDAGDTADPQQHPTGNRMWTVSAVVVRDEDSRPWSGVVAAAHLGDAAEQLCEYLPEPKGEGDYYLVAQQVPLIGRGQRAAAMPRPTWVSPISRDDDTGAKTYGRWIVADQLPGFRKPGQRSAS</sequence>
<feature type="region of interest" description="Disordered" evidence="1">
    <location>
        <begin position="82"/>
        <end position="101"/>
    </location>
</feature>
<reference evidence="2 3" key="1">
    <citation type="submission" date="2021-03" db="EMBL/GenBank/DDBJ databases">
        <title>Sequencing the genomes of 1000 actinobacteria strains.</title>
        <authorList>
            <person name="Klenk H.-P."/>
        </authorList>
    </citation>
    <scope>NUCLEOTIDE SEQUENCE [LARGE SCALE GENOMIC DNA]</scope>
    <source>
        <strain evidence="2 3">DSM 45516</strain>
    </source>
</reference>
<feature type="region of interest" description="Disordered" evidence="1">
    <location>
        <begin position="1"/>
        <end position="22"/>
    </location>
</feature>
<proteinExistence type="predicted"/>
<dbReference type="EMBL" id="JAGGMR010000001">
    <property type="protein sequence ID" value="MBP2194415.1"/>
    <property type="molecule type" value="Genomic_DNA"/>
</dbReference>
<gene>
    <name evidence="2" type="ORF">BJ987_007316</name>
</gene>
<evidence type="ECO:0000313" key="3">
    <source>
        <dbReference type="Proteomes" id="UP001519325"/>
    </source>
</evidence>
<evidence type="ECO:0000256" key="1">
    <source>
        <dbReference type="SAM" id="MobiDB-lite"/>
    </source>
</evidence>
<comment type="caution">
    <text evidence="2">The sequence shown here is derived from an EMBL/GenBank/DDBJ whole genome shotgun (WGS) entry which is preliminary data.</text>
</comment>